<evidence type="ECO:0000256" key="1">
    <source>
        <dbReference type="ARBA" id="ARBA00010515"/>
    </source>
</evidence>
<dbReference type="Gene3D" id="3.40.50.1820">
    <property type="entry name" value="alpha/beta hydrolase"/>
    <property type="match status" value="1"/>
</dbReference>
<proteinExistence type="inferred from homology"/>
<comment type="caution">
    <text evidence="3">The sequence shown here is derived from an EMBL/GenBank/DDBJ whole genome shotgun (WGS) entry which is preliminary data.</text>
</comment>
<dbReference type="InterPro" id="IPR013094">
    <property type="entry name" value="AB_hydrolase_3"/>
</dbReference>
<evidence type="ECO:0000313" key="3">
    <source>
        <dbReference type="EMBL" id="KAJ9180943.1"/>
    </source>
</evidence>
<reference evidence="3" key="1">
    <citation type="journal article" date="2023" name="Plant Biotechnol. J.">
        <title>Chromosome-level wild Hevea brasiliensis genome provides new tools for genomic-assisted breeding and valuable loci to elevate rubber yield.</title>
        <authorList>
            <person name="Cheng H."/>
            <person name="Song X."/>
            <person name="Hu Y."/>
            <person name="Wu T."/>
            <person name="Yang Q."/>
            <person name="An Z."/>
            <person name="Feng S."/>
            <person name="Deng Z."/>
            <person name="Wu W."/>
            <person name="Zeng X."/>
            <person name="Tu M."/>
            <person name="Wang X."/>
            <person name="Huang H."/>
        </authorList>
    </citation>
    <scope>NUCLEOTIDE SEQUENCE</scope>
    <source>
        <strain evidence="3">MT/VB/25A 57/8</strain>
    </source>
</reference>
<gene>
    <name evidence="3" type="ORF">P3X46_009127</name>
</gene>
<evidence type="ECO:0000259" key="2">
    <source>
        <dbReference type="Pfam" id="PF07859"/>
    </source>
</evidence>
<organism evidence="3 4">
    <name type="scientific">Hevea brasiliensis</name>
    <name type="common">Para rubber tree</name>
    <name type="synonym">Siphonia brasiliensis</name>
    <dbReference type="NCBI Taxonomy" id="3981"/>
    <lineage>
        <taxon>Eukaryota</taxon>
        <taxon>Viridiplantae</taxon>
        <taxon>Streptophyta</taxon>
        <taxon>Embryophyta</taxon>
        <taxon>Tracheophyta</taxon>
        <taxon>Spermatophyta</taxon>
        <taxon>Magnoliopsida</taxon>
        <taxon>eudicotyledons</taxon>
        <taxon>Gunneridae</taxon>
        <taxon>Pentapetalae</taxon>
        <taxon>rosids</taxon>
        <taxon>fabids</taxon>
        <taxon>Malpighiales</taxon>
        <taxon>Euphorbiaceae</taxon>
        <taxon>Crotonoideae</taxon>
        <taxon>Micrandreae</taxon>
        <taxon>Hevea</taxon>
    </lineage>
</organism>
<evidence type="ECO:0000313" key="4">
    <source>
        <dbReference type="Proteomes" id="UP001174677"/>
    </source>
</evidence>
<dbReference type="PANTHER" id="PTHR23024:SF139">
    <property type="entry name" value="CARBOXYLESTERASE 15-RELATED"/>
    <property type="match status" value="1"/>
</dbReference>
<sequence length="209" mass="22800">MMKPVPPHEQFIDAVAVHDVTIDPTTGLAHLLPASFDDAYAIFLWLCALAGGESHEVFAIGDSIGGNLVHKVATQAGANDVEPLKLVGGIAIHPGFLRAEPSRFMLLALPFGSTMDHPIICPMGAQAPSLETLSRLPMLVVVAEMDLLIDTELEYSEVMKEAEKEVEVLINERMSHNFYLNKAAIELDEVTATQAEKLMLEITSFINKH</sequence>
<dbReference type="InterPro" id="IPR050466">
    <property type="entry name" value="Carboxylest/Gibb_receptor"/>
</dbReference>
<accession>A0ABQ9MND9</accession>
<dbReference type="PANTHER" id="PTHR23024">
    <property type="entry name" value="ARYLACETAMIDE DEACETYLASE"/>
    <property type="match status" value="1"/>
</dbReference>
<keyword evidence="4" id="KW-1185">Reference proteome</keyword>
<protein>
    <recommendedName>
        <fullName evidence="2">Alpha/beta hydrolase fold-3 domain-containing protein</fullName>
    </recommendedName>
</protein>
<comment type="similarity">
    <text evidence="1">Belongs to the 'GDXG' lipolytic enzyme family.</text>
</comment>
<dbReference type="Proteomes" id="UP001174677">
    <property type="component" value="Chromosome 5"/>
</dbReference>
<dbReference type="EMBL" id="JARPOI010000005">
    <property type="protein sequence ID" value="KAJ9180943.1"/>
    <property type="molecule type" value="Genomic_DNA"/>
</dbReference>
<dbReference type="SUPFAM" id="SSF53474">
    <property type="entry name" value="alpha/beta-Hydrolases"/>
    <property type="match status" value="1"/>
</dbReference>
<feature type="domain" description="Alpha/beta hydrolase fold-3" evidence="2">
    <location>
        <begin position="29"/>
        <end position="179"/>
    </location>
</feature>
<dbReference type="Pfam" id="PF07859">
    <property type="entry name" value="Abhydrolase_3"/>
    <property type="match status" value="1"/>
</dbReference>
<name>A0ABQ9MND9_HEVBR</name>
<dbReference type="InterPro" id="IPR029058">
    <property type="entry name" value="AB_hydrolase_fold"/>
</dbReference>